<dbReference type="InterPro" id="IPR011814">
    <property type="entry name" value="BioC"/>
</dbReference>
<dbReference type="HAMAP" id="MF_00835">
    <property type="entry name" value="BioC"/>
    <property type="match status" value="1"/>
</dbReference>
<keyword evidence="11" id="KW-1185">Reference proteome</keyword>
<dbReference type="PANTHER" id="PTHR13090">
    <property type="entry name" value="ARGININE-HYDROXYLASE NDUFAF5, MITOCHONDRIAL"/>
    <property type="match status" value="1"/>
</dbReference>
<evidence type="ECO:0000313" key="10">
    <source>
        <dbReference type="EMBL" id="MDY7220457.1"/>
    </source>
</evidence>
<dbReference type="InterPro" id="IPR029063">
    <property type="entry name" value="SAM-dependent_MTases_sf"/>
</dbReference>
<keyword evidence="4 8" id="KW-0489">Methyltransferase</keyword>
<dbReference type="GO" id="GO:0032259">
    <property type="term" value="P:methylation"/>
    <property type="evidence" value="ECO:0007669"/>
    <property type="project" value="UniProtKB-KW"/>
</dbReference>
<dbReference type="NCBIfam" id="TIGR02072">
    <property type="entry name" value="BioC"/>
    <property type="match status" value="1"/>
</dbReference>
<evidence type="ECO:0000256" key="5">
    <source>
        <dbReference type="ARBA" id="ARBA00022679"/>
    </source>
</evidence>
<dbReference type="PANTHER" id="PTHR13090:SF1">
    <property type="entry name" value="ARGININE-HYDROXYLASE NDUFAF5, MITOCHONDRIAL"/>
    <property type="match status" value="1"/>
</dbReference>
<keyword evidence="7 8" id="KW-0093">Biotin biosynthesis</keyword>
<name>A0ABU5GVC4_9GAMM</name>
<accession>A0ABU5GVC4</accession>
<evidence type="ECO:0000256" key="1">
    <source>
        <dbReference type="ARBA" id="ARBA00000852"/>
    </source>
</evidence>
<comment type="pathway">
    <text evidence="2 8">Cofactor biosynthesis; biotin biosynthesis.</text>
</comment>
<dbReference type="GO" id="GO:0102130">
    <property type="term" value="F:malonyl-CoA methyltransferase activity"/>
    <property type="evidence" value="ECO:0007669"/>
    <property type="project" value="UniProtKB-EC"/>
</dbReference>
<evidence type="ECO:0000313" key="11">
    <source>
        <dbReference type="Proteomes" id="UP001294570"/>
    </source>
</evidence>
<dbReference type="Gene3D" id="3.40.50.150">
    <property type="entry name" value="Vaccinia Virus protein VP39"/>
    <property type="match status" value="1"/>
</dbReference>
<dbReference type="InterPro" id="IPR013216">
    <property type="entry name" value="Methyltransf_11"/>
</dbReference>
<comment type="catalytic activity">
    <reaction evidence="1 8">
        <text>malonyl-[ACP] + S-adenosyl-L-methionine = malonyl-[ACP] methyl ester + S-adenosyl-L-homocysteine</text>
        <dbReference type="Rhea" id="RHEA:17105"/>
        <dbReference type="Rhea" id="RHEA-COMP:9623"/>
        <dbReference type="Rhea" id="RHEA-COMP:9954"/>
        <dbReference type="ChEBI" id="CHEBI:57856"/>
        <dbReference type="ChEBI" id="CHEBI:59789"/>
        <dbReference type="ChEBI" id="CHEBI:78449"/>
        <dbReference type="ChEBI" id="CHEBI:78845"/>
        <dbReference type="EC" id="2.1.1.197"/>
    </reaction>
</comment>
<gene>
    <name evidence="8 10" type="primary">bioC</name>
    <name evidence="10" type="ORF">TOI97_12885</name>
</gene>
<evidence type="ECO:0000256" key="2">
    <source>
        <dbReference type="ARBA" id="ARBA00004746"/>
    </source>
</evidence>
<keyword evidence="5 8" id="KW-0808">Transferase</keyword>
<evidence type="ECO:0000256" key="7">
    <source>
        <dbReference type="ARBA" id="ARBA00022756"/>
    </source>
</evidence>
<dbReference type="Proteomes" id="UP001294570">
    <property type="component" value="Unassembled WGS sequence"/>
</dbReference>
<evidence type="ECO:0000256" key="8">
    <source>
        <dbReference type="HAMAP-Rule" id="MF_00835"/>
    </source>
</evidence>
<organism evidence="10 11">
    <name type="scientific">Denitrificimonas halotolerans</name>
    <dbReference type="NCBI Taxonomy" id="3098930"/>
    <lineage>
        <taxon>Bacteria</taxon>
        <taxon>Pseudomonadati</taxon>
        <taxon>Pseudomonadota</taxon>
        <taxon>Gammaproteobacteria</taxon>
        <taxon>Pseudomonadales</taxon>
        <taxon>Pseudomonadaceae</taxon>
        <taxon>Denitrificimonas</taxon>
    </lineage>
</organism>
<feature type="domain" description="Methyltransferase type 11" evidence="9">
    <location>
        <begin position="56"/>
        <end position="149"/>
    </location>
</feature>
<dbReference type="EMBL" id="JAXIVU010000032">
    <property type="protein sequence ID" value="MDY7220457.1"/>
    <property type="molecule type" value="Genomic_DNA"/>
</dbReference>
<dbReference type="InterPro" id="IPR050602">
    <property type="entry name" value="Malonyl-ACP_OMT"/>
</dbReference>
<evidence type="ECO:0000256" key="4">
    <source>
        <dbReference type="ARBA" id="ARBA00022603"/>
    </source>
</evidence>
<evidence type="ECO:0000259" key="9">
    <source>
        <dbReference type="Pfam" id="PF08241"/>
    </source>
</evidence>
<comment type="function">
    <text evidence="8">Converts the free carboxyl group of a malonyl-thioester to its methyl ester by transfer of a methyl group from S-adenosyl-L-methionine (SAM). It allows to synthesize pimeloyl-ACP via the fatty acid synthetic pathway.</text>
</comment>
<proteinExistence type="inferred from homology"/>
<sequence length="268" mass="30038">MLERLQCNKQQVAAAFSRAANTYDSVAEFQRAVGGRLLSLVPQQLNSVGHQPQSWLDIGCGTGYFCQQLQQRWPLAQGLGLDLAEGMLVVARERCPTLAYICADAEHLPLADHSQDLIFSSLALQWCSDFSQLLREIKRVLKPGGVLLFSSLAEGSLFELRNSWKAVDNAPHVNQFRPFTRYQELAASSGLTVVDVHCHTHTYYYNKVRELTHELKHLGADHVQDGRAPGLVSRQGFERLLNAYEEYRQPQGLPATWQVVYGVLSQEG</sequence>
<dbReference type="SUPFAM" id="SSF53335">
    <property type="entry name" value="S-adenosyl-L-methionine-dependent methyltransferases"/>
    <property type="match status" value="1"/>
</dbReference>
<reference evidence="10 11" key="1">
    <citation type="submission" date="2023-12" db="EMBL/GenBank/DDBJ databases">
        <title>Denitrificimonas halotolerans sp. nov.,a novel species isolated from landfill leachate.</title>
        <authorList>
            <person name="Wang S."/>
        </authorList>
    </citation>
    <scope>NUCLEOTIDE SEQUENCE [LARGE SCALE GENOMIC DNA]</scope>
    <source>
        <strain evidence="10 11">JX-1</strain>
    </source>
</reference>
<dbReference type="Pfam" id="PF08241">
    <property type="entry name" value="Methyltransf_11"/>
    <property type="match status" value="1"/>
</dbReference>
<comment type="similarity">
    <text evidence="8">Belongs to the methyltransferase superfamily.</text>
</comment>
<evidence type="ECO:0000256" key="6">
    <source>
        <dbReference type="ARBA" id="ARBA00022691"/>
    </source>
</evidence>
<comment type="caution">
    <text evidence="10">The sequence shown here is derived from an EMBL/GenBank/DDBJ whole genome shotgun (WGS) entry which is preliminary data.</text>
</comment>
<protein>
    <recommendedName>
        <fullName evidence="3 8">Malonyl-[acyl-carrier protein] O-methyltransferase</fullName>
        <shortName evidence="8">Malonyl-ACP O-methyltransferase</shortName>
        <ecNumber evidence="3 8">2.1.1.197</ecNumber>
    </recommendedName>
    <alternativeName>
        <fullName evidence="8">Biotin synthesis protein BioC</fullName>
    </alternativeName>
</protein>
<dbReference type="CDD" id="cd02440">
    <property type="entry name" value="AdoMet_MTases"/>
    <property type="match status" value="1"/>
</dbReference>
<dbReference type="EC" id="2.1.1.197" evidence="3 8"/>
<evidence type="ECO:0000256" key="3">
    <source>
        <dbReference type="ARBA" id="ARBA00012327"/>
    </source>
</evidence>
<keyword evidence="6 8" id="KW-0949">S-adenosyl-L-methionine</keyword>